<dbReference type="GO" id="GO:0004671">
    <property type="term" value="F:protein C-terminal S-isoprenylcysteine carboxyl O-methyltransferase activity"/>
    <property type="evidence" value="ECO:0007669"/>
    <property type="project" value="InterPro"/>
</dbReference>
<evidence type="ECO:0000313" key="6">
    <source>
        <dbReference type="EMBL" id="PAV29456.1"/>
    </source>
</evidence>
<accession>A0A2A2IDS0</accession>
<evidence type="ECO:0008006" key="8">
    <source>
        <dbReference type="Google" id="ProtNLM"/>
    </source>
</evidence>
<dbReference type="Gene3D" id="1.20.120.1630">
    <property type="match status" value="1"/>
</dbReference>
<evidence type="ECO:0000256" key="3">
    <source>
        <dbReference type="ARBA" id="ARBA00022989"/>
    </source>
</evidence>
<name>A0A2A2IDS0_9BACI</name>
<feature type="transmembrane region" description="Helical" evidence="5">
    <location>
        <begin position="153"/>
        <end position="175"/>
    </location>
</feature>
<evidence type="ECO:0000256" key="5">
    <source>
        <dbReference type="SAM" id="Phobius"/>
    </source>
</evidence>
<evidence type="ECO:0000256" key="1">
    <source>
        <dbReference type="ARBA" id="ARBA00004141"/>
    </source>
</evidence>
<keyword evidence="2 5" id="KW-0812">Transmembrane</keyword>
<feature type="transmembrane region" description="Helical" evidence="5">
    <location>
        <begin position="20"/>
        <end position="36"/>
    </location>
</feature>
<dbReference type="RefSeq" id="WP_095655658.1">
    <property type="nucleotide sequence ID" value="NZ_NPOA01000007.1"/>
</dbReference>
<evidence type="ECO:0000256" key="4">
    <source>
        <dbReference type="ARBA" id="ARBA00023136"/>
    </source>
</evidence>
<dbReference type="InterPro" id="IPR007269">
    <property type="entry name" value="ICMT_MeTrfase"/>
</dbReference>
<keyword evidence="3 5" id="KW-1133">Transmembrane helix</keyword>
<evidence type="ECO:0000313" key="7">
    <source>
        <dbReference type="Proteomes" id="UP000218887"/>
    </source>
</evidence>
<sequence length="190" mass="22526">MNKENILSLIESVFKQLERIRIMAVWIWLFIIYIGFQKYVSFKRSKKNEQWMKERGGIENVGGRYKLFLVFYILFYFSTFFEFLLAGKPGNELNVFFLFMFVVTQFGRLWCIRSLGYFWNMKDIIMPGVLLLRRGPYKYTKNPETIVTVLEMFILPLLIGAYITAFISPLLYMLLLKIPLKEMAVTKASV</sequence>
<dbReference type="Pfam" id="PF04140">
    <property type="entry name" value="ICMT"/>
    <property type="match status" value="1"/>
</dbReference>
<keyword evidence="7" id="KW-1185">Reference proteome</keyword>
<dbReference type="OrthoDB" id="7203053at2"/>
<dbReference type="Proteomes" id="UP000218887">
    <property type="component" value="Unassembled WGS sequence"/>
</dbReference>
<proteinExistence type="predicted"/>
<organism evidence="6 7">
    <name type="scientific">Virgibacillus profundi</name>
    <dbReference type="NCBI Taxonomy" id="2024555"/>
    <lineage>
        <taxon>Bacteria</taxon>
        <taxon>Bacillati</taxon>
        <taxon>Bacillota</taxon>
        <taxon>Bacilli</taxon>
        <taxon>Bacillales</taxon>
        <taxon>Bacillaceae</taxon>
        <taxon>Virgibacillus</taxon>
    </lineage>
</organism>
<dbReference type="AlphaFoldDB" id="A0A2A2IDS0"/>
<dbReference type="GO" id="GO:0016020">
    <property type="term" value="C:membrane"/>
    <property type="evidence" value="ECO:0007669"/>
    <property type="project" value="UniProtKB-SubCell"/>
</dbReference>
<reference evidence="6 7" key="1">
    <citation type="submission" date="2017-08" db="EMBL/GenBank/DDBJ databases">
        <title>Virgibacillus indicus sp. nov. and Virgibacillus profoundi sp. nov, two moderately halophilic bacteria isolated from marine sediment by using the Microfluidic Streak Plate.</title>
        <authorList>
            <person name="Xu B."/>
            <person name="Hu B."/>
            <person name="Wang J."/>
            <person name="Zhu Y."/>
            <person name="Huang L."/>
            <person name="Du W."/>
            <person name="Huang Y."/>
        </authorList>
    </citation>
    <scope>NUCLEOTIDE SEQUENCE [LARGE SCALE GENOMIC DNA]</scope>
    <source>
        <strain evidence="6 7">IO3-P3-H5</strain>
    </source>
</reference>
<protein>
    <recommendedName>
        <fullName evidence="8">Isoprenylcysteine carboxyl methyltransferase</fullName>
    </recommendedName>
</protein>
<gene>
    <name evidence="6" type="ORF">CIL05_11350</name>
</gene>
<dbReference type="EMBL" id="NPOA01000007">
    <property type="protein sequence ID" value="PAV29456.1"/>
    <property type="molecule type" value="Genomic_DNA"/>
</dbReference>
<evidence type="ECO:0000256" key="2">
    <source>
        <dbReference type="ARBA" id="ARBA00022692"/>
    </source>
</evidence>
<keyword evidence="4 5" id="KW-0472">Membrane</keyword>
<comment type="subcellular location">
    <subcellularLocation>
        <location evidence="1">Membrane</location>
        <topology evidence="1">Multi-pass membrane protein</topology>
    </subcellularLocation>
</comment>
<comment type="caution">
    <text evidence="6">The sequence shown here is derived from an EMBL/GenBank/DDBJ whole genome shotgun (WGS) entry which is preliminary data.</text>
</comment>
<feature type="transmembrane region" description="Helical" evidence="5">
    <location>
        <begin position="93"/>
        <end position="110"/>
    </location>
</feature>
<feature type="transmembrane region" description="Helical" evidence="5">
    <location>
        <begin position="67"/>
        <end position="87"/>
    </location>
</feature>